<reference evidence="5" key="1">
    <citation type="submission" date="2021-02" db="EMBL/GenBank/DDBJ databases">
        <authorList>
            <person name="Nowell W R."/>
        </authorList>
    </citation>
    <scope>NUCLEOTIDE SEQUENCE</scope>
</reference>
<evidence type="ECO:0000313" key="3">
    <source>
        <dbReference type="EMBL" id="CAF1505174.1"/>
    </source>
</evidence>
<protein>
    <submittedName>
        <fullName evidence="5">Uncharacterized protein</fullName>
    </submittedName>
</protein>
<proteinExistence type="predicted"/>
<dbReference type="Proteomes" id="UP000663845">
    <property type="component" value="Unassembled WGS sequence"/>
</dbReference>
<evidence type="ECO:0000313" key="5">
    <source>
        <dbReference type="EMBL" id="CAF3768853.1"/>
    </source>
</evidence>
<feature type="chain" id="PRO_5036415190" evidence="1">
    <location>
        <begin position="22"/>
        <end position="326"/>
    </location>
</feature>
<evidence type="ECO:0000313" key="2">
    <source>
        <dbReference type="EMBL" id="CAF1500787.1"/>
    </source>
</evidence>
<evidence type="ECO:0000313" key="4">
    <source>
        <dbReference type="EMBL" id="CAF3761623.1"/>
    </source>
</evidence>
<dbReference type="EMBL" id="CAJOAY010000967">
    <property type="protein sequence ID" value="CAF3768853.1"/>
    <property type="molecule type" value="Genomic_DNA"/>
</dbReference>
<dbReference type="EMBL" id="CAJNON010002126">
    <property type="protein sequence ID" value="CAF1500787.1"/>
    <property type="molecule type" value="Genomic_DNA"/>
</dbReference>
<dbReference type="Proteomes" id="UP000663844">
    <property type="component" value="Unassembled WGS sequence"/>
</dbReference>
<dbReference type="OrthoDB" id="10387094at2759"/>
<dbReference type="Proteomes" id="UP000663881">
    <property type="component" value="Unassembled WGS sequence"/>
</dbReference>
<dbReference type="Proteomes" id="UP000663891">
    <property type="component" value="Unassembled WGS sequence"/>
</dbReference>
<accession>A0A818ZB15</accession>
<dbReference type="EMBL" id="CAJOAZ010001083">
    <property type="protein sequence ID" value="CAF3761623.1"/>
    <property type="molecule type" value="Genomic_DNA"/>
</dbReference>
<dbReference type="EMBL" id="CAJNOG010002440">
    <property type="protein sequence ID" value="CAF1505174.1"/>
    <property type="molecule type" value="Genomic_DNA"/>
</dbReference>
<evidence type="ECO:0000256" key="1">
    <source>
        <dbReference type="SAM" id="SignalP"/>
    </source>
</evidence>
<keyword evidence="1" id="KW-0732">Signal</keyword>
<feature type="signal peptide" evidence="1">
    <location>
        <begin position="1"/>
        <end position="21"/>
    </location>
</feature>
<sequence>MIFYLFPLTIFFLSFPSIIETDVNIGLMQERLNTFIQFDKENNQIYNELNFQVASVAKMMAISGENNELVKQLKEKVEYLPKYTEKLNKLSEKTPIPKSSKDVFKQVEMGLVVKFVHSFVETGLMINGLLKTYDIIKKSEEFRQSNNLQETTNTIKKHIDVANKYFQKADNKLYKIENKWDTSIKETVLTDIYLDLQIAQNACERAGEVFKNVLEHIQQTQKSLLSAQNFHWDGLLSSVFRFAHSIYEFAVNPMNNLINIKNLIFTMNAGTHLVNTVGHVHGYYWTQDEIQKLEIYHLNFDTLDKLIKKSSADINLGFSILEEFNQ</sequence>
<evidence type="ECO:0000313" key="6">
    <source>
        <dbReference type="Proteomes" id="UP000663881"/>
    </source>
</evidence>
<name>A0A818ZB15_9BILA</name>
<comment type="caution">
    <text evidence="5">The sequence shown here is derived from an EMBL/GenBank/DDBJ whole genome shotgun (WGS) entry which is preliminary data.</text>
</comment>
<organism evidence="5 6">
    <name type="scientific">Adineta steineri</name>
    <dbReference type="NCBI Taxonomy" id="433720"/>
    <lineage>
        <taxon>Eukaryota</taxon>
        <taxon>Metazoa</taxon>
        <taxon>Spiralia</taxon>
        <taxon>Gnathifera</taxon>
        <taxon>Rotifera</taxon>
        <taxon>Eurotatoria</taxon>
        <taxon>Bdelloidea</taxon>
        <taxon>Adinetida</taxon>
        <taxon>Adinetidae</taxon>
        <taxon>Adineta</taxon>
    </lineage>
</organism>
<gene>
    <name evidence="3" type="ORF">JYZ213_LOCUS43714</name>
    <name evidence="5" type="ORF">OKA104_LOCUS16692</name>
    <name evidence="4" type="ORF">OXD698_LOCUS16053</name>
    <name evidence="2" type="ORF">VCS650_LOCUS42231</name>
</gene>
<dbReference type="AlphaFoldDB" id="A0A818ZB15"/>